<feature type="non-terminal residue" evidence="2">
    <location>
        <position position="1"/>
    </location>
</feature>
<dbReference type="InterPro" id="IPR018247">
    <property type="entry name" value="EF_Hand_1_Ca_BS"/>
</dbReference>
<dbReference type="PROSITE" id="PS51766">
    <property type="entry name" value="DOCKERIN"/>
    <property type="match status" value="1"/>
</dbReference>
<protein>
    <submittedName>
        <fullName evidence="2">Dockerin type I repeat protein</fullName>
    </submittedName>
</protein>
<gene>
    <name evidence="2" type="ORF">MPEBLZ_04560</name>
</gene>
<proteinExistence type="predicted"/>
<dbReference type="InterPro" id="IPR016134">
    <property type="entry name" value="Dockerin_dom"/>
</dbReference>
<accession>A0A0P8DU62</accession>
<dbReference type="InterPro" id="IPR002105">
    <property type="entry name" value="Dockerin_1_rpt"/>
</dbReference>
<dbReference type="EMBL" id="LKCM01000505">
    <property type="protein sequence ID" value="KPQ40895.1"/>
    <property type="molecule type" value="Genomic_DNA"/>
</dbReference>
<evidence type="ECO:0000313" key="3">
    <source>
        <dbReference type="Proteomes" id="UP000050360"/>
    </source>
</evidence>
<dbReference type="Pfam" id="PF00404">
    <property type="entry name" value="Dockerin_1"/>
    <property type="match status" value="1"/>
</dbReference>
<dbReference type="Proteomes" id="UP000050360">
    <property type="component" value="Unassembled WGS sequence"/>
</dbReference>
<dbReference type="InterPro" id="IPR036439">
    <property type="entry name" value="Dockerin_dom_sf"/>
</dbReference>
<dbReference type="SUPFAM" id="SSF63446">
    <property type="entry name" value="Type I dockerin domain"/>
    <property type="match status" value="1"/>
</dbReference>
<name>A0A0P8DU62_9EURY</name>
<feature type="domain" description="Dockerin" evidence="1">
    <location>
        <begin position="25"/>
        <end position="82"/>
    </location>
</feature>
<dbReference type="GO" id="GO:0004553">
    <property type="term" value="F:hydrolase activity, hydrolyzing O-glycosyl compounds"/>
    <property type="evidence" value="ECO:0007669"/>
    <property type="project" value="InterPro"/>
</dbReference>
<sequence length="82" mass="9320">FQLAQFAAAGDTYYIDDVRLEKVENYHSIYDINNDGIVNIYDLFRVSKHFGENTTIPYPAYDVNEDGKVDISDLILVGSNII</sequence>
<comment type="caution">
    <text evidence="2">The sequence shown here is derived from an EMBL/GenBank/DDBJ whole genome shotgun (WGS) entry which is preliminary data.</text>
</comment>
<dbReference type="GO" id="GO:0000272">
    <property type="term" value="P:polysaccharide catabolic process"/>
    <property type="evidence" value="ECO:0007669"/>
    <property type="project" value="InterPro"/>
</dbReference>
<dbReference type="CDD" id="cd14254">
    <property type="entry name" value="Dockerin_II"/>
    <property type="match status" value="1"/>
</dbReference>
<dbReference type="Gene3D" id="1.10.1330.10">
    <property type="entry name" value="Dockerin domain"/>
    <property type="match status" value="1"/>
</dbReference>
<evidence type="ECO:0000313" key="2">
    <source>
        <dbReference type="EMBL" id="KPQ40895.1"/>
    </source>
</evidence>
<reference evidence="2 3" key="1">
    <citation type="submission" date="2015-09" db="EMBL/GenBank/DDBJ databases">
        <title>A metagenomics-based metabolic model of nitrate-dependent anaerobic oxidation of methane by Methanoperedens-like archaea.</title>
        <authorList>
            <person name="Arshad A."/>
            <person name="Speth D.R."/>
            <person name="De Graaf R.M."/>
            <person name="Op Den Camp H.J."/>
            <person name="Jetten M.S."/>
            <person name="Welte C.U."/>
        </authorList>
    </citation>
    <scope>NUCLEOTIDE SEQUENCE [LARGE SCALE GENOMIC DNA]</scope>
</reference>
<dbReference type="AlphaFoldDB" id="A0A0P8DU62"/>
<dbReference type="PROSITE" id="PS00018">
    <property type="entry name" value="EF_HAND_1"/>
    <property type="match status" value="2"/>
</dbReference>
<evidence type="ECO:0000259" key="1">
    <source>
        <dbReference type="PROSITE" id="PS51766"/>
    </source>
</evidence>
<organism evidence="2 3">
    <name type="scientific">Candidatus Methanoperedens nitratireducens</name>
    <dbReference type="NCBI Taxonomy" id="1392998"/>
    <lineage>
        <taxon>Archaea</taxon>
        <taxon>Methanobacteriati</taxon>
        <taxon>Methanobacteriota</taxon>
        <taxon>Stenosarchaea group</taxon>
        <taxon>Methanomicrobia</taxon>
        <taxon>Methanosarcinales</taxon>
        <taxon>ANME-2 cluster</taxon>
        <taxon>Candidatus Methanoperedentaceae</taxon>
        <taxon>Candidatus Methanoperedens</taxon>
    </lineage>
</organism>